<dbReference type="EMBL" id="JAPTSV010000001">
    <property type="protein sequence ID" value="KAJ1531856.1"/>
    <property type="molecule type" value="Genomic_DNA"/>
</dbReference>
<proteinExistence type="predicted"/>
<reference evidence="3" key="1">
    <citation type="submission" date="2022-12" db="EMBL/GenBank/DDBJ databases">
        <title>Chromosome-level genome assembly of the bean flower thrips Megalurothrips usitatus.</title>
        <authorList>
            <person name="Ma L."/>
            <person name="Liu Q."/>
            <person name="Li H."/>
            <person name="Cai W."/>
        </authorList>
    </citation>
    <scope>NUCLEOTIDE SEQUENCE</scope>
    <source>
        <strain evidence="3">Cailab_2022a</strain>
    </source>
</reference>
<feature type="chain" id="PRO_5043529697" description="Linker for activation of T-cells family member 1" evidence="2">
    <location>
        <begin position="22"/>
        <end position="129"/>
    </location>
</feature>
<dbReference type="AlphaFoldDB" id="A0AAV7Y5S0"/>
<name>A0AAV7Y5S0_9NEOP</name>
<gene>
    <name evidence="3" type="ORF">ONE63_000507</name>
</gene>
<keyword evidence="4" id="KW-1185">Reference proteome</keyword>
<sequence>MLGMLVCGAFLMLCGLWECCCRQPKATPAAPSHAPTTVLMPQLGATGGILVLDSDLEDDPSRPPPYEELDQPPSYGVLFPPGQPKDDAPPPASPEPAEDAAFADAEDVPSLPSASPISSMESAVSRDPS</sequence>
<evidence type="ECO:0000256" key="2">
    <source>
        <dbReference type="SAM" id="SignalP"/>
    </source>
</evidence>
<accession>A0AAV7Y5S0</accession>
<evidence type="ECO:0000313" key="4">
    <source>
        <dbReference type="Proteomes" id="UP001075354"/>
    </source>
</evidence>
<evidence type="ECO:0000313" key="3">
    <source>
        <dbReference type="EMBL" id="KAJ1531856.1"/>
    </source>
</evidence>
<protein>
    <recommendedName>
        <fullName evidence="5">Linker for activation of T-cells family member 1</fullName>
    </recommendedName>
</protein>
<organism evidence="3 4">
    <name type="scientific">Megalurothrips usitatus</name>
    <name type="common">bean blossom thrips</name>
    <dbReference type="NCBI Taxonomy" id="439358"/>
    <lineage>
        <taxon>Eukaryota</taxon>
        <taxon>Metazoa</taxon>
        <taxon>Ecdysozoa</taxon>
        <taxon>Arthropoda</taxon>
        <taxon>Hexapoda</taxon>
        <taxon>Insecta</taxon>
        <taxon>Pterygota</taxon>
        <taxon>Neoptera</taxon>
        <taxon>Paraneoptera</taxon>
        <taxon>Thysanoptera</taxon>
        <taxon>Terebrantia</taxon>
        <taxon>Thripoidea</taxon>
        <taxon>Thripidae</taxon>
        <taxon>Megalurothrips</taxon>
    </lineage>
</organism>
<dbReference type="Proteomes" id="UP001075354">
    <property type="component" value="Chromosome 1"/>
</dbReference>
<comment type="caution">
    <text evidence="3">The sequence shown here is derived from an EMBL/GenBank/DDBJ whole genome shotgun (WGS) entry which is preliminary data.</text>
</comment>
<keyword evidence="2" id="KW-0732">Signal</keyword>
<feature type="signal peptide" evidence="2">
    <location>
        <begin position="1"/>
        <end position="21"/>
    </location>
</feature>
<evidence type="ECO:0000256" key="1">
    <source>
        <dbReference type="SAM" id="MobiDB-lite"/>
    </source>
</evidence>
<evidence type="ECO:0008006" key="5">
    <source>
        <dbReference type="Google" id="ProtNLM"/>
    </source>
</evidence>
<feature type="region of interest" description="Disordered" evidence="1">
    <location>
        <begin position="53"/>
        <end position="129"/>
    </location>
</feature>
<feature type="compositionally biased region" description="Polar residues" evidence="1">
    <location>
        <begin position="112"/>
        <end position="122"/>
    </location>
</feature>